<evidence type="ECO:0000313" key="8">
    <source>
        <dbReference type="EMBL" id="EFJ11866.1"/>
    </source>
</evidence>
<evidence type="ECO:0000313" key="10">
    <source>
        <dbReference type="Proteomes" id="UP000001514"/>
    </source>
</evidence>
<dbReference type="EMBL" id="GL377633">
    <property type="protein sequence ID" value="EFJ13420.1"/>
    <property type="molecule type" value="Genomic_DNA"/>
</dbReference>
<evidence type="ECO:0000256" key="3">
    <source>
        <dbReference type="ARBA" id="ARBA00022679"/>
    </source>
</evidence>
<dbReference type="FunFam" id="1.10.357.140:FF:000011">
    <property type="entry name" value="Homogentisate phytyltransferase 1"/>
    <property type="match status" value="1"/>
</dbReference>
<sequence length="302" mass="33168">IAAWLSAFYRFTRPHTVIGTAIGIVSISLLAAESVADFLSSRFAVGLLQALIPALLMNIYIVGLNQISDIEIDRVNKPYLPLASGDYSLATGVALVIASALSSLGVGFLVKSRPLLWALSVSFVLGTAYSIQLPFLRWKRSAVAAASCILSVRAIVVQLAFFLHMQAFVLKRPAFYPRSLLFATAFMCFFSVVIALFKDIPDVEGDQTFGIQSFSVRLGQEKVFWLCIGLLEAAYASAVIFGAMSSCLWSKIAMTVGHSVIAAILWMRSQSVDLSSKAAISSFYMFVWKLFYAEYFLIPFMR</sequence>
<evidence type="ECO:0000256" key="6">
    <source>
        <dbReference type="ARBA" id="ARBA00023136"/>
    </source>
</evidence>
<dbReference type="EMBL" id="GL377643">
    <property type="protein sequence ID" value="EFJ11866.1"/>
    <property type="molecule type" value="Genomic_DNA"/>
</dbReference>
<feature type="transmembrane region" description="Helical" evidence="7">
    <location>
        <begin position="142"/>
        <end position="163"/>
    </location>
</feature>
<organism evidence="10">
    <name type="scientific">Selaginella moellendorffii</name>
    <name type="common">Spikemoss</name>
    <dbReference type="NCBI Taxonomy" id="88036"/>
    <lineage>
        <taxon>Eukaryota</taxon>
        <taxon>Viridiplantae</taxon>
        <taxon>Streptophyta</taxon>
        <taxon>Embryophyta</taxon>
        <taxon>Tracheophyta</taxon>
        <taxon>Lycopodiopsida</taxon>
        <taxon>Selaginellales</taxon>
        <taxon>Selaginellaceae</taxon>
        <taxon>Selaginella</taxon>
    </lineage>
</organism>
<evidence type="ECO:0000256" key="2">
    <source>
        <dbReference type="ARBA" id="ARBA00005985"/>
    </source>
</evidence>
<keyword evidence="4 7" id="KW-0812">Transmembrane</keyword>
<protein>
    <recommendedName>
        <fullName evidence="11">Homogentisate phytyltransferase</fullName>
    </recommendedName>
</protein>
<feature type="transmembrane region" description="Helical" evidence="7">
    <location>
        <begin position="223"/>
        <end position="241"/>
    </location>
</feature>
<evidence type="ECO:0000256" key="4">
    <source>
        <dbReference type="ARBA" id="ARBA00022692"/>
    </source>
</evidence>
<gene>
    <name evidence="8" type="ORF">SELMODRAFT_34021</name>
    <name evidence="9" type="ORF">SELMODRAFT_34027</name>
</gene>
<comment type="similarity">
    <text evidence="2">Belongs to the UbiA prenyltransferase family.</text>
</comment>
<dbReference type="PANTHER" id="PTHR43009">
    <property type="entry name" value="HOMOGENTISATE SOLANESYLTRANSFERASE, CHLOROPLASTIC"/>
    <property type="match status" value="1"/>
</dbReference>
<dbReference type="Gene3D" id="1.10.357.140">
    <property type="entry name" value="UbiA prenyltransferase"/>
    <property type="match status" value="1"/>
</dbReference>
<name>D8SQ94_SELML</name>
<dbReference type="InParanoid" id="D8SQ94"/>
<dbReference type="AlphaFoldDB" id="D8SQ94"/>
<dbReference type="InterPro" id="IPR044878">
    <property type="entry name" value="UbiA_sf"/>
</dbReference>
<dbReference type="KEGG" id="smo:SELMODRAFT_34021"/>
<proteinExistence type="inferred from homology"/>
<dbReference type="PANTHER" id="PTHR43009:SF7">
    <property type="entry name" value="HOMOGENTISATE GERANYLGERANYLTRANSFERASE, CHLOROPLASTIC"/>
    <property type="match status" value="1"/>
</dbReference>
<keyword evidence="5 7" id="KW-1133">Transmembrane helix</keyword>
<feature type="non-terminal residue" evidence="9">
    <location>
        <position position="1"/>
    </location>
</feature>
<dbReference type="GO" id="GO:0004659">
    <property type="term" value="F:prenyltransferase activity"/>
    <property type="evidence" value="ECO:0007669"/>
    <property type="project" value="InterPro"/>
</dbReference>
<evidence type="ECO:0000313" key="9">
    <source>
        <dbReference type="EMBL" id="EFJ13420.1"/>
    </source>
</evidence>
<feature type="non-terminal residue" evidence="9">
    <location>
        <position position="302"/>
    </location>
</feature>
<dbReference type="OMA" id="FYQFIWK"/>
<dbReference type="FunCoup" id="D8SQ94">
    <property type="interactions" value="448"/>
</dbReference>
<accession>D8SQ94</accession>
<evidence type="ECO:0000256" key="7">
    <source>
        <dbReference type="SAM" id="Phobius"/>
    </source>
</evidence>
<dbReference type="KEGG" id="smo:SELMODRAFT_34027"/>
<keyword evidence="10" id="KW-1185">Reference proteome</keyword>
<keyword evidence="6 7" id="KW-0472">Membrane</keyword>
<comment type="subcellular location">
    <subcellularLocation>
        <location evidence="1">Membrane</location>
        <topology evidence="1">Multi-pass membrane protein</topology>
    </subcellularLocation>
</comment>
<keyword evidence="3" id="KW-0808">Transferase</keyword>
<dbReference type="Pfam" id="PF01040">
    <property type="entry name" value="UbiA"/>
    <property type="match status" value="1"/>
</dbReference>
<feature type="transmembrane region" description="Helical" evidence="7">
    <location>
        <begin position="14"/>
        <end position="32"/>
    </location>
</feature>
<feature type="transmembrane region" description="Helical" evidence="7">
    <location>
        <begin position="44"/>
        <end position="67"/>
    </location>
</feature>
<dbReference type="eggNOG" id="ENOG502R0I3">
    <property type="taxonomic scope" value="Eukaryota"/>
</dbReference>
<dbReference type="HOGENOM" id="CLU_048963_1_0_1"/>
<evidence type="ECO:0000256" key="1">
    <source>
        <dbReference type="ARBA" id="ARBA00004141"/>
    </source>
</evidence>
<dbReference type="Gramene" id="EFJ11866">
    <property type="protein sequence ID" value="EFJ11866"/>
    <property type="gene ID" value="SELMODRAFT_34021"/>
</dbReference>
<dbReference type="InterPro" id="IPR000537">
    <property type="entry name" value="UbiA_prenyltransferase"/>
</dbReference>
<dbReference type="NCBIfam" id="NF009525">
    <property type="entry name" value="PRK12887.1"/>
    <property type="match status" value="1"/>
</dbReference>
<evidence type="ECO:0008006" key="11">
    <source>
        <dbReference type="Google" id="ProtNLM"/>
    </source>
</evidence>
<dbReference type="GO" id="GO:0016020">
    <property type="term" value="C:membrane"/>
    <property type="evidence" value="ECO:0007669"/>
    <property type="project" value="UniProtKB-SubCell"/>
</dbReference>
<dbReference type="CDD" id="cd13960">
    <property type="entry name" value="PT_UbiA_HPT1"/>
    <property type="match status" value="1"/>
</dbReference>
<feature type="transmembrane region" description="Helical" evidence="7">
    <location>
        <begin position="116"/>
        <end position="136"/>
    </location>
</feature>
<feature type="transmembrane region" description="Helical" evidence="7">
    <location>
        <begin position="248"/>
        <end position="267"/>
    </location>
</feature>
<feature type="transmembrane region" description="Helical" evidence="7">
    <location>
        <begin position="175"/>
        <end position="197"/>
    </location>
</feature>
<feature type="transmembrane region" description="Helical" evidence="7">
    <location>
        <begin position="87"/>
        <end position="109"/>
    </location>
</feature>
<feature type="transmembrane region" description="Helical" evidence="7">
    <location>
        <begin position="279"/>
        <end position="298"/>
    </location>
</feature>
<dbReference type="Proteomes" id="UP000001514">
    <property type="component" value="Unassembled WGS sequence"/>
</dbReference>
<reference evidence="9 10" key="1">
    <citation type="journal article" date="2011" name="Science">
        <title>The Selaginella genome identifies genetic changes associated with the evolution of vascular plants.</title>
        <authorList>
            <person name="Banks J.A."/>
            <person name="Nishiyama T."/>
            <person name="Hasebe M."/>
            <person name="Bowman J.L."/>
            <person name="Gribskov M."/>
            <person name="dePamphilis C."/>
            <person name="Albert V.A."/>
            <person name="Aono N."/>
            <person name="Aoyama T."/>
            <person name="Ambrose B.A."/>
            <person name="Ashton N.W."/>
            <person name="Axtell M.J."/>
            <person name="Barker E."/>
            <person name="Barker M.S."/>
            <person name="Bennetzen J.L."/>
            <person name="Bonawitz N.D."/>
            <person name="Chapple C."/>
            <person name="Cheng C."/>
            <person name="Correa L.G."/>
            <person name="Dacre M."/>
            <person name="DeBarry J."/>
            <person name="Dreyer I."/>
            <person name="Elias M."/>
            <person name="Engstrom E.M."/>
            <person name="Estelle M."/>
            <person name="Feng L."/>
            <person name="Finet C."/>
            <person name="Floyd S.K."/>
            <person name="Frommer W.B."/>
            <person name="Fujita T."/>
            <person name="Gramzow L."/>
            <person name="Gutensohn M."/>
            <person name="Harholt J."/>
            <person name="Hattori M."/>
            <person name="Heyl A."/>
            <person name="Hirai T."/>
            <person name="Hiwatashi Y."/>
            <person name="Ishikawa M."/>
            <person name="Iwata M."/>
            <person name="Karol K.G."/>
            <person name="Koehler B."/>
            <person name="Kolukisaoglu U."/>
            <person name="Kubo M."/>
            <person name="Kurata T."/>
            <person name="Lalonde S."/>
            <person name="Li K."/>
            <person name="Li Y."/>
            <person name="Litt A."/>
            <person name="Lyons E."/>
            <person name="Manning G."/>
            <person name="Maruyama T."/>
            <person name="Michael T.P."/>
            <person name="Mikami K."/>
            <person name="Miyazaki S."/>
            <person name="Morinaga S."/>
            <person name="Murata T."/>
            <person name="Mueller-Roeber B."/>
            <person name="Nelson D.R."/>
            <person name="Obara M."/>
            <person name="Oguri Y."/>
            <person name="Olmstead R.G."/>
            <person name="Onodera N."/>
            <person name="Petersen B.L."/>
            <person name="Pils B."/>
            <person name="Prigge M."/>
            <person name="Rensing S.A."/>
            <person name="Riano-Pachon D.M."/>
            <person name="Roberts A.W."/>
            <person name="Sato Y."/>
            <person name="Scheller H.V."/>
            <person name="Schulz B."/>
            <person name="Schulz C."/>
            <person name="Shakirov E.V."/>
            <person name="Shibagaki N."/>
            <person name="Shinohara N."/>
            <person name="Shippen D.E."/>
            <person name="Soerensen I."/>
            <person name="Sotooka R."/>
            <person name="Sugimoto N."/>
            <person name="Sugita M."/>
            <person name="Sumikawa N."/>
            <person name="Tanurdzic M."/>
            <person name="Theissen G."/>
            <person name="Ulvskov P."/>
            <person name="Wakazuki S."/>
            <person name="Weng J.K."/>
            <person name="Willats W.W."/>
            <person name="Wipf D."/>
            <person name="Wolf P.G."/>
            <person name="Yang L."/>
            <person name="Zimmer A.D."/>
            <person name="Zhu Q."/>
            <person name="Mitros T."/>
            <person name="Hellsten U."/>
            <person name="Loque D."/>
            <person name="Otillar R."/>
            <person name="Salamov A."/>
            <person name="Schmutz J."/>
            <person name="Shapiro H."/>
            <person name="Lindquist E."/>
            <person name="Lucas S."/>
            <person name="Rokhsar D."/>
            <person name="Grigoriev I.V."/>
        </authorList>
    </citation>
    <scope>NUCLEOTIDE SEQUENCE [LARGE SCALE GENOMIC DNA]</scope>
</reference>
<dbReference type="STRING" id="88036.D8SQ94"/>
<dbReference type="InterPro" id="IPR044502">
    <property type="entry name" value="AtHST-like"/>
</dbReference>
<dbReference type="Gramene" id="EFJ13420">
    <property type="protein sequence ID" value="EFJ13420"/>
    <property type="gene ID" value="SELMODRAFT_34027"/>
</dbReference>
<evidence type="ECO:0000256" key="5">
    <source>
        <dbReference type="ARBA" id="ARBA00022989"/>
    </source>
</evidence>
<dbReference type="OrthoDB" id="1502398at2759"/>